<reference evidence="1" key="1">
    <citation type="journal article" date="2023" name="Mol. Phylogenet. Evol.">
        <title>Genome-scale phylogeny and comparative genomics of the fungal order Sordariales.</title>
        <authorList>
            <person name="Hensen N."/>
            <person name="Bonometti L."/>
            <person name="Westerberg I."/>
            <person name="Brannstrom I.O."/>
            <person name="Guillou S."/>
            <person name="Cros-Aarteil S."/>
            <person name="Calhoun S."/>
            <person name="Haridas S."/>
            <person name="Kuo A."/>
            <person name="Mondo S."/>
            <person name="Pangilinan J."/>
            <person name="Riley R."/>
            <person name="LaButti K."/>
            <person name="Andreopoulos B."/>
            <person name="Lipzen A."/>
            <person name="Chen C."/>
            <person name="Yan M."/>
            <person name="Daum C."/>
            <person name="Ng V."/>
            <person name="Clum A."/>
            <person name="Steindorff A."/>
            <person name="Ohm R.A."/>
            <person name="Martin F."/>
            <person name="Silar P."/>
            <person name="Natvig D.O."/>
            <person name="Lalanne C."/>
            <person name="Gautier V."/>
            <person name="Ament-Velasquez S.L."/>
            <person name="Kruys A."/>
            <person name="Hutchinson M.I."/>
            <person name="Powell A.J."/>
            <person name="Barry K."/>
            <person name="Miller A.N."/>
            <person name="Grigoriev I.V."/>
            <person name="Debuchy R."/>
            <person name="Gladieux P."/>
            <person name="Hiltunen Thoren M."/>
            <person name="Johannesson H."/>
        </authorList>
    </citation>
    <scope>NUCLEOTIDE SEQUENCE</scope>
    <source>
        <strain evidence="1">CBS 333.67</strain>
    </source>
</reference>
<evidence type="ECO:0000313" key="1">
    <source>
        <dbReference type="EMBL" id="KAK3309868.1"/>
    </source>
</evidence>
<dbReference type="EMBL" id="JAUDZG010000001">
    <property type="protein sequence ID" value="KAK3309868.1"/>
    <property type="molecule type" value="Genomic_DNA"/>
</dbReference>
<dbReference type="GeneID" id="87885353"/>
<dbReference type="RefSeq" id="XP_062725648.1">
    <property type="nucleotide sequence ID" value="XM_062866524.1"/>
</dbReference>
<dbReference type="AlphaFoldDB" id="A0AAJ0H125"/>
<accession>A0AAJ0H125</accession>
<gene>
    <name evidence="1" type="ORF">B0T15DRAFT_488571</name>
</gene>
<dbReference type="Proteomes" id="UP001273166">
    <property type="component" value="Unassembled WGS sequence"/>
</dbReference>
<evidence type="ECO:0000313" key="2">
    <source>
        <dbReference type="Proteomes" id="UP001273166"/>
    </source>
</evidence>
<keyword evidence="2" id="KW-1185">Reference proteome</keyword>
<name>A0AAJ0H125_9PEZI</name>
<comment type="caution">
    <text evidence="1">The sequence shown here is derived from an EMBL/GenBank/DDBJ whole genome shotgun (WGS) entry which is preliminary data.</text>
</comment>
<proteinExistence type="predicted"/>
<protein>
    <submittedName>
        <fullName evidence="1">Uncharacterized protein</fullName>
    </submittedName>
</protein>
<sequence length="270" mass="30882">MAEPTNPPEQSHLPNAFVPGTLIANSVAQARHVDPAKVSNKHYPPGFKERWMEAYRGNPDVEHIQLSSRVKPRRWRHACKSPGINHVVDLVPADGVFREGITCPYLGCGYVTDADTPLVNGIGDPIETMRGLNLIDGVGPFNRFWRYWFECCRCTRWKSNDLLKIGDWRSRRKAVPDDNCEHCGVYVEIDCDYCVSYNFYKEPVEFMDGKPFPFGAVWRHKEVGGGKFHIVEDSDAGGWRILSRYPHGRGSWTGSEDWRLERIKKPESLF</sequence>
<reference evidence="1" key="2">
    <citation type="submission" date="2023-06" db="EMBL/GenBank/DDBJ databases">
        <authorList>
            <consortium name="Lawrence Berkeley National Laboratory"/>
            <person name="Mondo S.J."/>
            <person name="Hensen N."/>
            <person name="Bonometti L."/>
            <person name="Westerberg I."/>
            <person name="Brannstrom I.O."/>
            <person name="Guillou S."/>
            <person name="Cros-Aarteil S."/>
            <person name="Calhoun S."/>
            <person name="Haridas S."/>
            <person name="Kuo A."/>
            <person name="Pangilinan J."/>
            <person name="Riley R."/>
            <person name="Labutti K."/>
            <person name="Andreopoulos B."/>
            <person name="Lipzen A."/>
            <person name="Chen C."/>
            <person name="Yanf M."/>
            <person name="Daum C."/>
            <person name="Ng V."/>
            <person name="Clum A."/>
            <person name="Steindorff A."/>
            <person name="Ohm R."/>
            <person name="Martin F."/>
            <person name="Silar P."/>
            <person name="Natvig D."/>
            <person name="Lalanne C."/>
            <person name="Gautier V."/>
            <person name="Ament-Velasquez S.L."/>
            <person name="Kruys A."/>
            <person name="Hutchinson M.I."/>
            <person name="Powell A.J."/>
            <person name="Barry K."/>
            <person name="Miller A.N."/>
            <person name="Grigoriev I.V."/>
            <person name="Debuchy R."/>
            <person name="Gladieux P."/>
            <person name="Thoren M.H."/>
            <person name="Johannesson H."/>
        </authorList>
    </citation>
    <scope>NUCLEOTIDE SEQUENCE</scope>
    <source>
        <strain evidence="1">CBS 333.67</strain>
    </source>
</reference>
<organism evidence="1 2">
    <name type="scientific">Chaetomium strumarium</name>
    <dbReference type="NCBI Taxonomy" id="1170767"/>
    <lineage>
        <taxon>Eukaryota</taxon>
        <taxon>Fungi</taxon>
        <taxon>Dikarya</taxon>
        <taxon>Ascomycota</taxon>
        <taxon>Pezizomycotina</taxon>
        <taxon>Sordariomycetes</taxon>
        <taxon>Sordariomycetidae</taxon>
        <taxon>Sordariales</taxon>
        <taxon>Chaetomiaceae</taxon>
        <taxon>Chaetomium</taxon>
    </lineage>
</organism>